<accession>S6BLP3</accession>
<sequence length="416" mass="47301">MPRAGIGSLKYIFKSHFTNENCSKVALLGGCCACVYINGFFLYSRNRKEGATECSRLDGPIPQMFIGDVLSHFTPYLLQIFAQGDWMAEFNKVISDENADFRQRLTAYLCLNKVLRNPFCAKYVFSDIDKFRQVMTDIVKPKELPTSPDNNGNNEPELLFNVKISCLENYLKALSKEDRHVDYQVLASLVKLSKMYPSQRAKEKISCVLRLLLENEPNCTMLVKKEFEAFESCHLIQEEAVNIDDLVLHYLYKTKSEKSWFGALLSDSHITALYNSMSIDSINKAVKGQGVVLSPLATSKANFEMFQPILSAIEISYAYSFLRTLLSTKTPGVKGGSKIQMAMMDGFKTTRGVLIYHVIFAMQNKLIHSERYFKDEGYMIPMSIALCSTSWLTLSALVMTHRFILLPIMLHRFLTN</sequence>
<dbReference type="EMBL" id="AK441143">
    <property type="protein sequence ID" value="BAN64937.1"/>
    <property type="molecule type" value="mRNA"/>
</dbReference>
<evidence type="ECO:0000313" key="1">
    <source>
        <dbReference type="EMBL" id="BAN64937.1"/>
    </source>
</evidence>
<reference evidence="1" key="1">
    <citation type="journal article" date="2014" name="BMC Genomics">
        <title>The Babesia bovis gene and promoter model: an update from full-length EST analysis.</title>
        <authorList>
            <person name="Yamagishi J."/>
            <person name="Wakaguri H."/>
            <person name="Yokoyama N."/>
            <person name="Yamashita R."/>
            <person name="Suzuki Y."/>
            <person name="Xuan X."/>
            <person name="Igarashi I."/>
        </authorList>
    </citation>
    <scope>NUCLEOTIDE SEQUENCE</scope>
    <source>
        <strain evidence="1">Texas</strain>
    </source>
</reference>
<proteinExistence type="evidence at transcript level"/>
<dbReference type="AlphaFoldDB" id="S6BLP3"/>
<organism evidence="1">
    <name type="scientific">Babesia bovis</name>
    <dbReference type="NCBI Taxonomy" id="5865"/>
    <lineage>
        <taxon>Eukaryota</taxon>
        <taxon>Sar</taxon>
        <taxon>Alveolata</taxon>
        <taxon>Apicomplexa</taxon>
        <taxon>Aconoidasida</taxon>
        <taxon>Piroplasmida</taxon>
        <taxon>Babesiidae</taxon>
        <taxon>Babesia</taxon>
    </lineage>
</organism>
<protein>
    <submittedName>
        <fullName evidence="1">Uncharacterized protein</fullName>
    </submittedName>
</protein>
<name>S6BLP3_BABBO</name>
<dbReference type="VEuPathDB" id="PiroplasmaDB:BBOV_III001785"/>